<reference evidence="2" key="1">
    <citation type="submission" date="2022-06" db="EMBL/GenBank/DDBJ databases">
        <title>Alkalicoccobacillus porphyridii sp. nov., isolated from a marine red alga, Porphyridium purpureum and reclassification of Shouchella plakortidis and Shouchella gibsonii as Alkalicoccobacillus plakortidis comb. nov. and Alkalicoccobacillus gibsonii comb. nov.</title>
        <authorList>
            <person name="Kim K.H."/>
            <person name="Lee J.K."/>
            <person name="Han D.M."/>
            <person name="Baek J.H."/>
            <person name="Jeon C.O."/>
        </authorList>
    </citation>
    <scope>NUCLEOTIDE SEQUENCE</scope>
    <source>
        <strain evidence="2">DSM 19153</strain>
    </source>
</reference>
<sequence>MGELANCSECGSLFVQTLRPLCTSCYRKQEEDYKKVSLYMRQKKNRMATLLDVCEHTEVEERRVRQFIREGRLIVTSFPNLGYPCESCGKMIQMNRICSTCKRELEEELDSLKGKQPQDKEVTDKQATQSRLNQFL</sequence>
<dbReference type="EMBL" id="JAMQJY010000001">
    <property type="protein sequence ID" value="MCM2675701.1"/>
    <property type="molecule type" value="Genomic_DNA"/>
</dbReference>
<protein>
    <recommendedName>
        <fullName evidence="4">Flagellar operon protein (TIGR03826 family)</fullName>
    </recommendedName>
</protein>
<feature type="compositionally biased region" description="Polar residues" evidence="1">
    <location>
        <begin position="125"/>
        <end position="136"/>
    </location>
</feature>
<dbReference type="RefSeq" id="WP_251606768.1">
    <property type="nucleotide sequence ID" value="NZ_JAMQJY010000001.1"/>
</dbReference>
<feature type="region of interest" description="Disordered" evidence="1">
    <location>
        <begin position="112"/>
        <end position="136"/>
    </location>
</feature>
<organism evidence="2 3">
    <name type="scientific">Alkalicoccobacillus plakortidis</name>
    <dbReference type="NCBI Taxonomy" id="444060"/>
    <lineage>
        <taxon>Bacteria</taxon>
        <taxon>Bacillati</taxon>
        <taxon>Bacillota</taxon>
        <taxon>Bacilli</taxon>
        <taxon>Bacillales</taxon>
        <taxon>Bacillaceae</taxon>
        <taxon>Alkalicoccobacillus</taxon>
    </lineage>
</organism>
<keyword evidence="3" id="KW-1185">Reference proteome</keyword>
<evidence type="ECO:0000313" key="2">
    <source>
        <dbReference type="EMBL" id="MCM2675701.1"/>
    </source>
</evidence>
<evidence type="ECO:0008006" key="4">
    <source>
        <dbReference type="Google" id="ProtNLM"/>
    </source>
</evidence>
<name>A0ABT0XIH8_9BACI</name>
<comment type="caution">
    <text evidence="2">The sequence shown here is derived from an EMBL/GenBank/DDBJ whole genome shotgun (WGS) entry which is preliminary data.</text>
</comment>
<dbReference type="Proteomes" id="UP001203665">
    <property type="component" value="Unassembled WGS sequence"/>
</dbReference>
<dbReference type="InterPro" id="IPR022258">
    <property type="entry name" value="Flagellar_operon_YvyF"/>
</dbReference>
<evidence type="ECO:0000313" key="3">
    <source>
        <dbReference type="Proteomes" id="UP001203665"/>
    </source>
</evidence>
<dbReference type="NCBIfam" id="TIGR03826">
    <property type="entry name" value="YvyF"/>
    <property type="match status" value="1"/>
</dbReference>
<feature type="compositionally biased region" description="Basic and acidic residues" evidence="1">
    <location>
        <begin position="112"/>
        <end position="124"/>
    </location>
</feature>
<proteinExistence type="predicted"/>
<gene>
    <name evidence="2" type="ORF">NDM98_09480</name>
</gene>
<evidence type="ECO:0000256" key="1">
    <source>
        <dbReference type="SAM" id="MobiDB-lite"/>
    </source>
</evidence>
<accession>A0ABT0XIH8</accession>